<organism evidence="2 3">
    <name type="scientific">Cristinia sonorae</name>
    <dbReference type="NCBI Taxonomy" id="1940300"/>
    <lineage>
        <taxon>Eukaryota</taxon>
        <taxon>Fungi</taxon>
        <taxon>Dikarya</taxon>
        <taxon>Basidiomycota</taxon>
        <taxon>Agaricomycotina</taxon>
        <taxon>Agaricomycetes</taxon>
        <taxon>Agaricomycetidae</taxon>
        <taxon>Agaricales</taxon>
        <taxon>Pleurotineae</taxon>
        <taxon>Stephanosporaceae</taxon>
        <taxon>Cristinia</taxon>
    </lineage>
</organism>
<dbReference type="SUPFAM" id="SSF57959">
    <property type="entry name" value="Leucine zipper domain"/>
    <property type="match status" value="1"/>
</dbReference>
<comment type="caution">
    <text evidence="2">The sequence shown here is derived from an EMBL/GenBank/DDBJ whole genome shotgun (WGS) entry which is preliminary data.</text>
</comment>
<feature type="compositionally biased region" description="Polar residues" evidence="1">
    <location>
        <begin position="116"/>
        <end position="133"/>
    </location>
</feature>
<dbReference type="GO" id="GO:0003700">
    <property type="term" value="F:DNA-binding transcription factor activity"/>
    <property type="evidence" value="ECO:0007669"/>
    <property type="project" value="InterPro"/>
</dbReference>
<feature type="region of interest" description="Disordered" evidence="1">
    <location>
        <begin position="1"/>
        <end position="25"/>
    </location>
</feature>
<feature type="region of interest" description="Disordered" evidence="1">
    <location>
        <begin position="44"/>
        <end position="150"/>
    </location>
</feature>
<gene>
    <name evidence="2" type="ORF">BXZ70DRAFT_936495</name>
</gene>
<evidence type="ECO:0008006" key="4">
    <source>
        <dbReference type="Google" id="ProtNLM"/>
    </source>
</evidence>
<dbReference type="Gene3D" id="1.20.5.170">
    <property type="match status" value="1"/>
</dbReference>
<feature type="compositionally biased region" description="Low complexity" evidence="1">
    <location>
        <begin position="314"/>
        <end position="325"/>
    </location>
</feature>
<dbReference type="Proteomes" id="UP000813824">
    <property type="component" value="Unassembled WGS sequence"/>
</dbReference>
<proteinExistence type="predicted"/>
<evidence type="ECO:0000313" key="2">
    <source>
        <dbReference type="EMBL" id="KAH8100917.1"/>
    </source>
</evidence>
<keyword evidence="3" id="KW-1185">Reference proteome</keyword>
<evidence type="ECO:0000313" key="3">
    <source>
        <dbReference type="Proteomes" id="UP000813824"/>
    </source>
</evidence>
<evidence type="ECO:0000256" key="1">
    <source>
        <dbReference type="SAM" id="MobiDB-lite"/>
    </source>
</evidence>
<feature type="region of interest" description="Disordered" evidence="1">
    <location>
        <begin position="296"/>
        <end position="341"/>
    </location>
</feature>
<feature type="region of interest" description="Disordered" evidence="1">
    <location>
        <begin position="241"/>
        <end position="282"/>
    </location>
</feature>
<dbReference type="InterPro" id="IPR046347">
    <property type="entry name" value="bZIP_sf"/>
</dbReference>
<feature type="compositionally biased region" description="Low complexity" evidence="1">
    <location>
        <begin position="94"/>
        <end position="115"/>
    </location>
</feature>
<sequence>MSSKRGRKRNDNLPPNRARDVQRAFRARRAAHLEALEQRVAELEEENDTLRAALSLPPANRPALGKGPTGKDKPKAYTPRGQSHSALDSGDPVASTSAISPSSSSSLTPLIPPISRNDSPSSASTRTHSLSPPNMTPALHHSPHQQTASMDWEDMMRKDRADPHQPSPVSAGYPISPVTTAQAHASYSYPPASSTSRQMTMAQVYMQPIQQSYTHTPDRQQQQATEVYSDSFVDRRYSYSQPTYTTNHDSSHMQHHPNHTSAAPPTLHSVPSHPHRGNPSLQQPISYAHRRSITEPHGYRPVVMTQPTPTPSLPQHHPAAQQQHPHAVRIPTPSGMRDDAAPLRAVYDIESRVGRMS</sequence>
<dbReference type="EMBL" id="JAEVFJ010000014">
    <property type="protein sequence ID" value="KAH8100917.1"/>
    <property type="molecule type" value="Genomic_DNA"/>
</dbReference>
<reference evidence="2" key="1">
    <citation type="journal article" date="2021" name="New Phytol.">
        <title>Evolutionary innovations through gain and loss of genes in the ectomycorrhizal Boletales.</title>
        <authorList>
            <person name="Wu G."/>
            <person name="Miyauchi S."/>
            <person name="Morin E."/>
            <person name="Kuo A."/>
            <person name="Drula E."/>
            <person name="Varga T."/>
            <person name="Kohler A."/>
            <person name="Feng B."/>
            <person name="Cao Y."/>
            <person name="Lipzen A."/>
            <person name="Daum C."/>
            <person name="Hundley H."/>
            <person name="Pangilinan J."/>
            <person name="Johnson J."/>
            <person name="Barry K."/>
            <person name="LaButti K."/>
            <person name="Ng V."/>
            <person name="Ahrendt S."/>
            <person name="Min B."/>
            <person name="Choi I.G."/>
            <person name="Park H."/>
            <person name="Plett J.M."/>
            <person name="Magnuson J."/>
            <person name="Spatafora J.W."/>
            <person name="Nagy L.G."/>
            <person name="Henrissat B."/>
            <person name="Grigoriev I.V."/>
            <person name="Yang Z.L."/>
            <person name="Xu J."/>
            <person name="Martin F.M."/>
        </authorList>
    </citation>
    <scope>NUCLEOTIDE SEQUENCE</scope>
    <source>
        <strain evidence="2">KKN 215</strain>
    </source>
</reference>
<dbReference type="OrthoDB" id="2552152at2759"/>
<dbReference type="AlphaFoldDB" id="A0A8K0XQB8"/>
<name>A0A8K0XQB8_9AGAR</name>
<accession>A0A8K0XQB8</accession>
<protein>
    <recommendedName>
        <fullName evidence="4">BZIP domain-containing protein</fullName>
    </recommendedName>
</protein>